<sequence length="203" mass="23964">MFLCLQGGIAVSESTIDRRIRKTKRQLRQSLTTLMKQKRIQDITVRELAELADINRGTFYLHYRDVFDLLNQIEEELLNELETLLNKYQPGDILPNTAQIFTDVYELVQRNSELVGILIGDNGEWNFISRLNQILREKCLRDWVEHFRTESCETFDKYYVFIISGCTGLVQYWLKNGMKETPQELARLTEQIIMNGMKWMETV</sequence>
<protein>
    <submittedName>
        <fullName evidence="4">TetR/AcrR family transcriptional regulator</fullName>
    </submittedName>
</protein>
<comment type="caution">
    <text evidence="4">The sequence shown here is derived from an EMBL/GenBank/DDBJ whole genome shotgun (WGS) entry which is preliminary data.</text>
</comment>
<dbReference type="Pfam" id="PF14278">
    <property type="entry name" value="TetR_C_8"/>
    <property type="match status" value="1"/>
</dbReference>
<feature type="DNA-binding region" description="H-T-H motif" evidence="2">
    <location>
        <begin position="44"/>
        <end position="63"/>
    </location>
</feature>
<reference evidence="4" key="1">
    <citation type="journal article" date="2021" name="PeerJ">
        <title>Extensive microbial diversity within the chicken gut microbiome revealed by metagenomics and culture.</title>
        <authorList>
            <person name="Gilroy R."/>
            <person name="Ravi A."/>
            <person name="Getino M."/>
            <person name="Pursley I."/>
            <person name="Horton D.L."/>
            <person name="Alikhan N.F."/>
            <person name="Baker D."/>
            <person name="Gharbi K."/>
            <person name="Hall N."/>
            <person name="Watson M."/>
            <person name="Adriaenssens E.M."/>
            <person name="Foster-Nyarko E."/>
            <person name="Jarju S."/>
            <person name="Secka A."/>
            <person name="Antonio M."/>
            <person name="Oren A."/>
            <person name="Chaudhuri R.R."/>
            <person name="La Ragione R."/>
            <person name="Hildebrand F."/>
            <person name="Pallen M.J."/>
        </authorList>
    </citation>
    <scope>NUCLEOTIDE SEQUENCE</scope>
    <source>
        <strain evidence="4">CHK183-5548</strain>
    </source>
</reference>
<dbReference type="PANTHER" id="PTHR43479:SF7">
    <property type="entry name" value="TETR-FAMILY TRANSCRIPTIONAL REGULATOR"/>
    <property type="match status" value="1"/>
</dbReference>
<reference evidence="4" key="2">
    <citation type="submission" date="2021-04" db="EMBL/GenBank/DDBJ databases">
        <authorList>
            <person name="Gilroy R."/>
        </authorList>
    </citation>
    <scope>NUCLEOTIDE SEQUENCE</scope>
    <source>
        <strain evidence="4">CHK183-5548</strain>
    </source>
</reference>
<dbReference type="InterPro" id="IPR050624">
    <property type="entry name" value="HTH-type_Tx_Regulator"/>
</dbReference>
<keyword evidence="1 2" id="KW-0238">DNA-binding</keyword>
<evidence type="ECO:0000259" key="3">
    <source>
        <dbReference type="PROSITE" id="PS50977"/>
    </source>
</evidence>
<dbReference type="Gene3D" id="1.10.357.10">
    <property type="entry name" value="Tetracycline Repressor, domain 2"/>
    <property type="match status" value="1"/>
</dbReference>
<feature type="domain" description="HTH tetR-type" evidence="3">
    <location>
        <begin position="21"/>
        <end position="81"/>
    </location>
</feature>
<dbReference type="AlphaFoldDB" id="A0A9D2PCT6"/>
<evidence type="ECO:0000256" key="2">
    <source>
        <dbReference type="PROSITE-ProRule" id="PRU00335"/>
    </source>
</evidence>
<name>A0A9D2PCT6_9FIRM</name>
<dbReference type="InterPro" id="IPR009057">
    <property type="entry name" value="Homeodomain-like_sf"/>
</dbReference>
<accession>A0A9D2PCT6</accession>
<organism evidence="4 5">
    <name type="scientific">Candidatus Lachnoclostridium pullistercoris</name>
    <dbReference type="NCBI Taxonomy" id="2838632"/>
    <lineage>
        <taxon>Bacteria</taxon>
        <taxon>Bacillati</taxon>
        <taxon>Bacillota</taxon>
        <taxon>Clostridia</taxon>
        <taxon>Lachnospirales</taxon>
        <taxon>Lachnospiraceae</taxon>
    </lineage>
</organism>
<dbReference type="PROSITE" id="PS50977">
    <property type="entry name" value="HTH_TETR_2"/>
    <property type="match status" value="1"/>
</dbReference>
<evidence type="ECO:0000256" key="1">
    <source>
        <dbReference type="ARBA" id="ARBA00023125"/>
    </source>
</evidence>
<dbReference type="InterPro" id="IPR039532">
    <property type="entry name" value="TetR_C_Firmicutes"/>
</dbReference>
<dbReference type="PANTHER" id="PTHR43479">
    <property type="entry name" value="ACREF/ENVCD OPERON REPRESSOR-RELATED"/>
    <property type="match status" value="1"/>
</dbReference>
<dbReference type="InterPro" id="IPR001647">
    <property type="entry name" value="HTH_TetR"/>
</dbReference>
<proteinExistence type="predicted"/>
<dbReference type="SUPFAM" id="SSF46689">
    <property type="entry name" value="Homeodomain-like"/>
    <property type="match status" value="1"/>
</dbReference>
<dbReference type="GO" id="GO:0003677">
    <property type="term" value="F:DNA binding"/>
    <property type="evidence" value="ECO:0007669"/>
    <property type="project" value="UniProtKB-UniRule"/>
</dbReference>
<dbReference type="EMBL" id="DWWL01000046">
    <property type="protein sequence ID" value="HJC47839.1"/>
    <property type="molecule type" value="Genomic_DNA"/>
</dbReference>
<evidence type="ECO:0000313" key="4">
    <source>
        <dbReference type="EMBL" id="HJC47839.1"/>
    </source>
</evidence>
<gene>
    <name evidence="4" type="ORF">IAA04_07290</name>
</gene>
<dbReference type="Proteomes" id="UP000823883">
    <property type="component" value="Unassembled WGS sequence"/>
</dbReference>
<evidence type="ECO:0000313" key="5">
    <source>
        <dbReference type="Proteomes" id="UP000823883"/>
    </source>
</evidence>